<proteinExistence type="predicted"/>
<evidence type="ECO:0000313" key="1">
    <source>
        <dbReference type="EMBL" id="MFI7441791.1"/>
    </source>
</evidence>
<dbReference type="Pfam" id="PF20218">
    <property type="entry name" value="DUF6578"/>
    <property type="match status" value="1"/>
</dbReference>
<comment type="caution">
    <text evidence="1">The sequence shown here is derived from an EMBL/GenBank/DDBJ whole genome shotgun (WGS) entry which is preliminary data.</text>
</comment>
<gene>
    <name evidence="1" type="ORF">ACIBP5_17675</name>
</gene>
<dbReference type="RefSeq" id="WP_397021733.1">
    <property type="nucleotide sequence ID" value="NZ_JBITMB010000004.1"/>
</dbReference>
<sequence>MRWNIWVDDWQMQCCGDPFSVGSTVSWTLCPADRGWLTRVLGERTAATIDWSEEHHSDPSDDQLRVEGRVTHISAVHAHLERLPGEDACHPVRGVLSPQTDADGWTPDQNDLSFVGYLVTLAVDP</sequence>
<accession>A0ABW8A707</accession>
<evidence type="ECO:0000313" key="2">
    <source>
        <dbReference type="Proteomes" id="UP001612928"/>
    </source>
</evidence>
<dbReference type="Proteomes" id="UP001612928">
    <property type="component" value="Unassembled WGS sequence"/>
</dbReference>
<dbReference type="InterPro" id="IPR046485">
    <property type="entry name" value="DUF6578"/>
</dbReference>
<keyword evidence="2" id="KW-1185">Reference proteome</keyword>
<protein>
    <submittedName>
        <fullName evidence="1">DUF6578 domain-containing protein</fullName>
    </submittedName>
</protein>
<reference evidence="1 2" key="1">
    <citation type="submission" date="2024-10" db="EMBL/GenBank/DDBJ databases">
        <title>The Natural Products Discovery Center: Release of the First 8490 Sequenced Strains for Exploring Actinobacteria Biosynthetic Diversity.</title>
        <authorList>
            <person name="Kalkreuter E."/>
            <person name="Kautsar S.A."/>
            <person name="Yang D."/>
            <person name="Bader C.D."/>
            <person name="Teijaro C.N."/>
            <person name="Fluegel L."/>
            <person name="Davis C.M."/>
            <person name="Simpson J.R."/>
            <person name="Lauterbach L."/>
            <person name="Steele A.D."/>
            <person name="Gui C."/>
            <person name="Meng S."/>
            <person name="Li G."/>
            <person name="Viehrig K."/>
            <person name="Ye F."/>
            <person name="Su P."/>
            <person name="Kiefer A.F."/>
            <person name="Nichols A."/>
            <person name="Cepeda A.J."/>
            <person name="Yan W."/>
            <person name="Fan B."/>
            <person name="Jiang Y."/>
            <person name="Adhikari A."/>
            <person name="Zheng C.-J."/>
            <person name="Schuster L."/>
            <person name="Cowan T.M."/>
            <person name="Smanski M.J."/>
            <person name="Chevrette M.G."/>
            <person name="De Carvalho L.P.S."/>
            <person name="Shen B."/>
        </authorList>
    </citation>
    <scope>NUCLEOTIDE SEQUENCE [LARGE SCALE GENOMIC DNA]</scope>
    <source>
        <strain evidence="1 2">NPDC049503</strain>
    </source>
</reference>
<organism evidence="1 2">
    <name type="scientific">Nonomuraea indica</name>
    <dbReference type="NCBI Taxonomy" id="1581193"/>
    <lineage>
        <taxon>Bacteria</taxon>
        <taxon>Bacillati</taxon>
        <taxon>Actinomycetota</taxon>
        <taxon>Actinomycetes</taxon>
        <taxon>Streptosporangiales</taxon>
        <taxon>Streptosporangiaceae</taxon>
        <taxon>Nonomuraea</taxon>
    </lineage>
</organism>
<dbReference type="EMBL" id="JBITMB010000004">
    <property type="protein sequence ID" value="MFI7441791.1"/>
    <property type="molecule type" value="Genomic_DNA"/>
</dbReference>
<name>A0ABW8A707_9ACTN</name>